<dbReference type="eggNOG" id="COG0472">
    <property type="taxonomic scope" value="Bacteria"/>
</dbReference>
<evidence type="ECO:0000256" key="5">
    <source>
        <dbReference type="ARBA" id="ARBA00022989"/>
    </source>
</evidence>
<evidence type="ECO:0000256" key="6">
    <source>
        <dbReference type="ARBA" id="ARBA00023136"/>
    </source>
</evidence>
<comment type="subcellular location">
    <subcellularLocation>
        <location evidence="1">Cell membrane</location>
        <topology evidence="1">Multi-pass membrane protein</topology>
    </subcellularLocation>
</comment>
<feature type="transmembrane region" description="Helical" evidence="8">
    <location>
        <begin position="290"/>
        <end position="311"/>
    </location>
</feature>
<feature type="transmembrane region" description="Helical" evidence="8">
    <location>
        <begin position="210"/>
        <end position="229"/>
    </location>
</feature>
<dbReference type="Pfam" id="PF00953">
    <property type="entry name" value="Glycos_transf_4"/>
    <property type="match status" value="1"/>
</dbReference>
<dbReference type="AlphaFoldDB" id="F9U649"/>
<keyword evidence="2" id="KW-1003">Cell membrane</keyword>
<feature type="binding site" evidence="7">
    <location>
        <position position="151"/>
    </location>
    <ligand>
        <name>Mg(2+)</name>
        <dbReference type="ChEBI" id="CHEBI:18420"/>
    </ligand>
</feature>
<dbReference type="GO" id="GO:0005886">
    <property type="term" value="C:plasma membrane"/>
    <property type="evidence" value="ECO:0007669"/>
    <property type="project" value="UniProtKB-SubCell"/>
</dbReference>
<evidence type="ECO:0000256" key="2">
    <source>
        <dbReference type="ARBA" id="ARBA00022475"/>
    </source>
</evidence>
<feature type="transmembrane region" description="Helical" evidence="8">
    <location>
        <begin position="99"/>
        <end position="117"/>
    </location>
</feature>
<feature type="transmembrane region" description="Helical" evidence="8">
    <location>
        <begin position="156"/>
        <end position="174"/>
    </location>
</feature>
<feature type="transmembrane region" description="Helical" evidence="8">
    <location>
        <begin position="317"/>
        <end position="336"/>
    </location>
</feature>
<feature type="transmembrane region" description="Helical" evidence="8">
    <location>
        <begin position="241"/>
        <end position="259"/>
    </location>
</feature>
<keyword evidence="7" id="KW-0479">Metal-binding</keyword>
<feature type="transmembrane region" description="Helical" evidence="8">
    <location>
        <begin position="180"/>
        <end position="198"/>
    </location>
</feature>
<keyword evidence="6 8" id="KW-0472">Membrane</keyword>
<evidence type="ECO:0000256" key="8">
    <source>
        <dbReference type="SAM" id="Phobius"/>
    </source>
</evidence>
<comment type="cofactor">
    <cofactor evidence="7">
        <name>Mg(2+)</name>
        <dbReference type="ChEBI" id="CHEBI:18420"/>
    </cofactor>
</comment>
<feature type="transmembrane region" description="Helical" evidence="8">
    <location>
        <begin position="42"/>
        <end position="65"/>
    </location>
</feature>
<dbReference type="PATRIC" id="fig|768671.3.peg.447"/>
<keyword evidence="4 8" id="KW-0812">Transmembrane</keyword>
<dbReference type="PANTHER" id="PTHR22926:SF3">
    <property type="entry name" value="UNDECAPRENYL-PHOSPHATE ALPHA-N-ACETYLGLUCOSAMINYL 1-PHOSPHATE TRANSFERASE"/>
    <property type="match status" value="1"/>
</dbReference>
<dbReference type="Proteomes" id="UP000005459">
    <property type="component" value="Unassembled WGS sequence"/>
</dbReference>
<dbReference type="PROSITE" id="PS01348">
    <property type="entry name" value="MRAY_2"/>
    <property type="match status" value="1"/>
</dbReference>
<dbReference type="STRING" id="768671.ThimaDRAFT_0400"/>
<organism evidence="9 10">
    <name type="scientific">Thiocapsa marina 5811</name>
    <dbReference type="NCBI Taxonomy" id="768671"/>
    <lineage>
        <taxon>Bacteria</taxon>
        <taxon>Pseudomonadati</taxon>
        <taxon>Pseudomonadota</taxon>
        <taxon>Gammaproteobacteria</taxon>
        <taxon>Chromatiales</taxon>
        <taxon>Chromatiaceae</taxon>
        <taxon>Thiocapsa</taxon>
    </lineage>
</organism>
<keyword evidence="7" id="KW-0460">Magnesium</keyword>
<proteinExistence type="predicted"/>
<dbReference type="GO" id="GO:0044038">
    <property type="term" value="P:cell wall macromolecule biosynthetic process"/>
    <property type="evidence" value="ECO:0007669"/>
    <property type="project" value="TreeGrafter"/>
</dbReference>
<dbReference type="PANTHER" id="PTHR22926">
    <property type="entry name" value="PHOSPHO-N-ACETYLMURAMOYL-PENTAPEPTIDE-TRANSFERASE"/>
    <property type="match status" value="1"/>
</dbReference>
<dbReference type="GO" id="GO:0016780">
    <property type="term" value="F:phosphotransferase activity, for other substituted phosphate groups"/>
    <property type="evidence" value="ECO:0007669"/>
    <property type="project" value="InterPro"/>
</dbReference>
<dbReference type="GO" id="GO:0046872">
    <property type="term" value="F:metal ion binding"/>
    <property type="evidence" value="ECO:0007669"/>
    <property type="project" value="UniProtKB-KW"/>
</dbReference>
<evidence type="ECO:0000256" key="1">
    <source>
        <dbReference type="ARBA" id="ARBA00004651"/>
    </source>
</evidence>
<evidence type="ECO:0000256" key="3">
    <source>
        <dbReference type="ARBA" id="ARBA00022679"/>
    </source>
</evidence>
<name>F9U649_9GAMM</name>
<keyword evidence="5 8" id="KW-1133">Transmembrane helix</keyword>
<evidence type="ECO:0000313" key="10">
    <source>
        <dbReference type="Proteomes" id="UP000005459"/>
    </source>
</evidence>
<accession>F9U649</accession>
<keyword evidence="10" id="KW-1185">Reference proteome</keyword>
<dbReference type="GO" id="GO:0071555">
    <property type="term" value="P:cell wall organization"/>
    <property type="evidence" value="ECO:0007669"/>
    <property type="project" value="TreeGrafter"/>
</dbReference>
<dbReference type="CDD" id="cd06853">
    <property type="entry name" value="GT_WecA_like"/>
    <property type="match status" value="1"/>
</dbReference>
<evidence type="ECO:0000256" key="7">
    <source>
        <dbReference type="PIRSR" id="PIRSR600715-1"/>
    </source>
</evidence>
<dbReference type="InterPro" id="IPR000715">
    <property type="entry name" value="Glycosyl_transferase_4"/>
</dbReference>
<gene>
    <name evidence="9" type="ORF">ThimaDRAFT_0400</name>
</gene>
<dbReference type="RefSeq" id="WP_007191278.1">
    <property type="nucleotide sequence ID" value="NZ_AFWV01000001.1"/>
</dbReference>
<dbReference type="EMBL" id="AFWV01000001">
    <property type="protein sequence ID" value="EGV20622.1"/>
    <property type="molecule type" value="Genomic_DNA"/>
</dbReference>
<protein>
    <submittedName>
        <fullName evidence="9">Glycosyl transferase, family 4, conserved region-containing protein</fullName>
    </submittedName>
</protein>
<reference evidence="9 10" key="1">
    <citation type="submission" date="2011-06" db="EMBL/GenBank/DDBJ databases">
        <title>The draft genome of Thiocapsa marina 5811.</title>
        <authorList>
            <consortium name="US DOE Joint Genome Institute (JGI-PGF)"/>
            <person name="Lucas S."/>
            <person name="Han J."/>
            <person name="Cheng J.-F."/>
            <person name="Goodwin L."/>
            <person name="Pitluck S."/>
            <person name="Peters L."/>
            <person name="Land M.L."/>
            <person name="Hauser L."/>
            <person name="Vogl K."/>
            <person name="Liu Z."/>
            <person name="Imhoff J."/>
            <person name="Thiel V."/>
            <person name="Frigaard N.-U."/>
            <person name="Bryant D."/>
            <person name="Woyke T.J."/>
        </authorList>
    </citation>
    <scope>NUCLEOTIDE SEQUENCE [LARGE SCALE GENOMIC DNA]</scope>
    <source>
        <strain evidence="9 10">5811</strain>
    </source>
</reference>
<evidence type="ECO:0000256" key="4">
    <source>
        <dbReference type="ARBA" id="ARBA00022692"/>
    </source>
</evidence>
<evidence type="ECO:0000313" key="9">
    <source>
        <dbReference type="EMBL" id="EGV20622.1"/>
    </source>
</evidence>
<dbReference type="GO" id="GO:0009103">
    <property type="term" value="P:lipopolysaccharide biosynthetic process"/>
    <property type="evidence" value="ECO:0007669"/>
    <property type="project" value="TreeGrafter"/>
</dbReference>
<feature type="binding site" evidence="7">
    <location>
        <position position="214"/>
    </location>
    <ligand>
        <name>Mg(2+)</name>
        <dbReference type="ChEBI" id="CHEBI:18420"/>
    </ligand>
</feature>
<keyword evidence="3 9" id="KW-0808">Transferase</keyword>
<feature type="transmembrane region" description="Helical" evidence="8">
    <location>
        <begin position="129"/>
        <end position="149"/>
    </location>
</feature>
<sequence>MTILGIVVAFLASSIVLAVLYPLAPVIGLMDHPGERRKVHSHAVPPIGGIAVFLGLVAGSLLSLPLITPQHLFRMAGAALLVVVGAFDDRFGLGPRSRFVAQVVAALFLTLGCEVTLTSLGDLLGFGPIDLGVLSVPFTVFAMVGLINAINMIDGIDGLAGGLVLIALGTLLLLAPEIGAIQILLLMTIAALVPYLICNLELFGVTGRKVFLGDAGSLLLGYILVWALVDAAGPAGSIDPVTALWLVAIPLLDTLRIMARRIMQGVSPFSADAGHLHHFLSRVFGSARKALVLILAAAIVLTGVGVFGLLTQIGQAVMFYAALSVFVAYLLVARNVRSLSDALEQRSRSMVSELT</sequence>
<feature type="transmembrane region" description="Helical" evidence="8">
    <location>
        <begin position="6"/>
        <end position="30"/>
    </location>
</feature>
<dbReference type="InterPro" id="IPR018480">
    <property type="entry name" value="PNAcMuramoyl-5peptid_Trfase_CS"/>
</dbReference>